<dbReference type="InterPro" id="IPR022764">
    <property type="entry name" value="Peptidase_S54_rhomboid_dom"/>
</dbReference>
<feature type="transmembrane region" description="Helical" evidence="8">
    <location>
        <begin position="273"/>
        <end position="296"/>
    </location>
</feature>
<protein>
    <submittedName>
        <fullName evidence="11">Rhomboid-domain-containing protein</fullName>
    </submittedName>
</protein>
<feature type="region of interest" description="Disordered" evidence="7">
    <location>
        <begin position="68"/>
        <end position="114"/>
    </location>
</feature>
<dbReference type="Pfam" id="PF01694">
    <property type="entry name" value="Rhomboid"/>
    <property type="match status" value="1"/>
</dbReference>
<proteinExistence type="inferred from homology"/>
<evidence type="ECO:0000256" key="6">
    <source>
        <dbReference type="ARBA" id="ARBA00023136"/>
    </source>
</evidence>
<feature type="signal peptide" evidence="9">
    <location>
        <begin position="1"/>
        <end position="27"/>
    </location>
</feature>
<evidence type="ECO:0000256" key="7">
    <source>
        <dbReference type="SAM" id="MobiDB-lite"/>
    </source>
</evidence>
<dbReference type="GO" id="GO:0016020">
    <property type="term" value="C:membrane"/>
    <property type="evidence" value="ECO:0007669"/>
    <property type="project" value="UniProtKB-SubCell"/>
</dbReference>
<evidence type="ECO:0000256" key="4">
    <source>
        <dbReference type="ARBA" id="ARBA00022801"/>
    </source>
</evidence>
<accession>A0A316UWA1</accession>
<evidence type="ECO:0000256" key="3">
    <source>
        <dbReference type="ARBA" id="ARBA00022692"/>
    </source>
</evidence>
<evidence type="ECO:0000313" key="11">
    <source>
        <dbReference type="EMBL" id="PWN29587.1"/>
    </source>
</evidence>
<dbReference type="STRING" id="1569628.A0A316UWA1"/>
<dbReference type="PANTHER" id="PTHR43731:SF14">
    <property type="entry name" value="PRESENILIN-ASSOCIATED RHOMBOID-LIKE PROTEIN, MITOCHONDRIAL"/>
    <property type="match status" value="1"/>
</dbReference>
<dbReference type="Gene3D" id="1.20.1540.10">
    <property type="entry name" value="Rhomboid-like"/>
    <property type="match status" value="1"/>
</dbReference>
<feature type="domain" description="Peptidase S54 rhomboid" evidence="10">
    <location>
        <begin position="179"/>
        <end position="326"/>
    </location>
</feature>
<evidence type="ECO:0000256" key="1">
    <source>
        <dbReference type="ARBA" id="ARBA00004141"/>
    </source>
</evidence>
<dbReference type="GeneID" id="37029901"/>
<evidence type="ECO:0000256" key="8">
    <source>
        <dbReference type="SAM" id="Phobius"/>
    </source>
</evidence>
<evidence type="ECO:0000256" key="2">
    <source>
        <dbReference type="ARBA" id="ARBA00009045"/>
    </source>
</evidence>
<gene>
    <name evidence="11" type="ORF">BDZ90DRAFT_258499</name>
</gene>
<dbReference type="RefSeq" id="XP_025364199.1">
    <property type="nucleotide sequence ID" value="XM_025508078.1"/>
</dbReference>
<comment type="subcellular location">
    <subcellularLocation>
        <location evidence="1">Membrane</location>
        <topology evidence="1">Multi-pass membrane protein</topology>
    </subcellularLocation>
</comment>
<dbReference type="Proteomes" id="UP000245884">
    <property type="component" value="Unassembled WGS sequence"/>
</dbReference>
<dbReference type="GO" id="GO:0006465">
    <property type="term" value="P:signal peptide processing"/>
    <property type="evidence" value="ECO:0007669"/>
    <property type="project" value="TreeGrafter"/>
</dbReference>
<evidence type="ECO:0000313" key="12">
    <source>
        <dbReference type="Proteomes" id="UP000245884"/>
    </source>
</evidence>
<dbReference type="EMBL" id="KZ819663">
    <property type="protein sequence ID" value="PWN29587.1"/>
    <property type="molecule type" value="Genomic_DNA"/>
</dbReference>
<reference evidence="11 12" key="1">
    <citation type="journal article" date="2018" name="Mol. Biol. Evol.">
        <title>Broad Genomic Sampling Reveals a Smut Pathogenic Ancestry of the Fungal Clade Ustilaginomycotina.</title>
        <authorList>
            <person name="Kijpornyongpan T."/>
            <person name="Mondo S.J."/>
            <person name="Barry K."/>
            <person name="Sandor L."/>
            <person name="Lee J."/>
            <person name="Lipzen A."/>
            <person name="Pangilinan J."/>
            <person name="LaButti K."/>
            <person name="Hainaut M."/>
            <person name="Henrissat B."/>
            <person name="Grigoriev I.V."/>
            <person name="Spatafora J.W."/>
            <person name="Aime M.C."/>
        </authorList>
    </citation>
    <scope>NUCLEOTIDE SEQUENCE [LARGE SCALE GENOMIC DNA]</scope>
    <source>
        <strain evidence="11 12">MCA 5214</strain>
    </source>
</reference>
<dbReference type="InterPro" id="IPR035952">
    <property type="entry name" value="Rhomboid-like_sf"/>
</dbReference>
<organism evidence="11 12">
    <name type="scientific">Jaminaea rosea</name>
    <dbReference type="NCBI Taxonomy" id="1569628"/>
    <lineage>
        <taxon>Eukaryota</taxon>
        <taxon>Fungi</taxon>
        <taxon>Dikarya</taxon>
        <taxon>Basidiomycota</taxon>
        <taxon>Ustilaginomycotina</taxon>
        <taxon>Exobasidiomycetes</taxon>
        <taxon>Microstromatales</taxon>
        <taxon>Microstromatales incertae sedis</taxon>
        <taxon>Jaminaea</taxon>
    </lineage>
</organism>
<feature type="chain" id="PRO_5016281074" evidence="9">
    <location>
        <begin position="28"/>
        <end position="331"/>
    </location>
</feature>
<dbReference type="PANTHER" id="PTHR43731">
    <property type="entry name" value="RHOMBOID PROTEASE"/>
    <property type="match status" value="1"/>
</dbReference>
<feature type="transmembrane region" description="Helical" evidence="8">
    <location>
        <begin position="308"/>
        <end position="324"/>
    </location>
</feature>
<keyword evidence="3 8" id="KW-0812">Transmembrane</keyword>
<keyword evidence="9" id="KW-0732">Signal</keyword>
<keyword evidence="12" id="KW-1185">Reference proteome</keyword>
<comment type="similarity">
    <text evidence="2">Belongs to the peptidase S54 family.</text>
</comment>
<dbReference type="SUPFAM" id="SSF144091">
    <property type="entry name" value="Rhomboid-like"/>
    <property type="match status" value="1"/>
</dbReference>
<dbReference type="GO" id="GO:0004252">
    <property type="term" value="F:serine-type endopeptidase activity"/>
    <property type="evidence" value="ECO:0007669"/>
    <property type="project" value="InterPro"/>
</dbReference>
<feature type="transmembrane region" description="Helical" evidence="8">
    <location>
        <begin position="197"/>
        <end position="215"/>
    </location>
</feature>
<evidence type="ECO:0000256" key="5">
    <source>
        <dbReference type="ARBA" id="ARBA00022989"/>
    </source>
</evidence>
<dbReference type="AlphaFoldDB" id="A0A316UWA1"/>
<keyword evidence="4" id="KW-0378">Hydrolase</keyword>
<keyword evidence="5 8" id="KW-1133">Transmembrane helix</keyword>
<evidence type="ECO:0000256" key="9">
    <source>
        <dbReference type="SAM" id="SignalP"/>
    </source>
</evidence>
<keyword evidence="6 8" id="KW-0472">Membrane</keyword>
<evidence type="ECO:0000259" key="10">
    <source>
        <dbReference type="Pfam" id="PF01694"/>
    </source>
</evidence>
<feature type="compositionally biased region" description="Low complexity" evidence="7">
    <location>
        <begin position="77"/>
        <end position="91"/>
    </location>
</feature>
<feature type="transmembrane region" description="Helical" evidence="8">
    <location>
        <begin position="130"/>
        <end position="151"/>
    </location>
</feature>
<dbReference type="OrthoDB" id="418595at2759"/>
<sequence length="331" mass="36127">MSRGLLSSRGLFLPLNGLSCLAAPSSAAKPSFFRPSHSWQFSSGQPLHAASSSPILEALQRFSLASRISRSPAPQKPSSSRRVPLPSSSQSHIPPRPTSSSPSPRPPRSSGGNGNGGSFLAFSNRYQTSLVVGGLILINIAVFLAWQYATYSWTDYKDPRPYLWMERNFLAGRPNLDGGRWWTLITCAFSQSHLDHFFLNMFTLTAMAPIVAQLIGPPALLCLYFGAGLSTSLTSILWHEARQSKGPHMSHGASGAVYSILTTFACLRPRMDLYLFFVMPVPAWLAMTGIFAWDFYQAVYEGGGKTDNAGHVGGVLTGLAYYFLRLRGRGI</sequence>
<dbReference type="InterPro" id="IPR050925">
    <property type="entry name" value="Rhomboid_protease_S54"/>
</dbReference>
<name>A0A316UWA1_9BASI</name>